<accession>A0A559KHH1</accession>
<feature type="binding site" evidence="12">
    <location>
        <position position="330"/>
    </location>
    <ligand>
        <name>substrate</name>
    </ligand>
</feature>
<gene>
    <name evidence="12 16" type="primary">lysA</name>
    <name evidence="16" type="ORF">FPZ49_02315</name>
</gene>
<dbReference type="Gene3D" id="2.40.37.10">
    <property type="entry name" value="Lyase, Ornithine Decarboxylase, Chain A, domain 1"/>
    <property type="match status" value="1"/>
</dbReference>
<feature type="binding site" evidence="12">
    <location>
        <position position="248"/>
    </location>
    <ligand>
        <name>pyridoxal 5'-phosphate</name>
        <dbReference type="ChEBI" id="CHEBI:597326"/>
    </ligand>
</feature>
<dbReference type="InterPro" id="IPR009006">
    <property type="entry name" value="Ala_racemase/Decarboxylase_C"/>
</dbReference>
<evidence type="ECO:0000256" key="14">
    <source>
        <dbReference type="RuleBase" id="RU003738"/>
    </source>
</evidence>
<feature type="binding site" evidence="12">
    <location>
        <begin position="290"/>
        <end position="293"/>
    </location>
    <ligand>
        <name>pyridoxal 5'-phosphate</name>
        <dbReference type="ChEBI" id="CHEBI:597326"/>
    </ligand>
</feature>
<dbReference type="PRINTS" id="PR01179">
    <property type="entry name" value="ODADCRBXLASE"/>
</dbReference>
<name>A0A559KHH1_9BACL</name>
<keyword evidence="5 12" id="KW-0457">Lysine biosynthesis</keyword>
<evidence type="ECO:0000256" key="10">
    <source>
        <dbReference type="ARBA" id="ARBA00066427"/>
    </source>
</evidence>
<comment type="pathway">
    <text evidence="8 12 14">Amino-acid biosynthesis; L-lysine biosynthesis via DAP pathway; L-lysine from DL-2,6-diaminopimelate: step 1/1.</text>
</comment>
<dbReference type="NCBIfam" id="TIGR01048">
    <property type="entry name" value="lysA"/>
    <property type="match status" value="1"/>
</dbReference>
<feature type="binding site" evidence="12">
    <location>
        <position position="334"/>
    </location>
    <ligand>
        <name>substrate</name>
    </ligand>
</feature>
<dbReference type="SUPFAM" id="SSF50621">
    <property type="entry name" value="Alanine racemase C-terminal domain-like"/>
    <property type="match status" value="1"/>
</dbReference>
<dbReference type="InterPro" id="IPR029066">
    <property type="entry name" value="PLP-binding_barrel"/>
</dbReference>
<reference evidence="16 17" key="1">
    <citation type="submission" date="2019-07" db="EMBL/GenBank/DDBJ databases">
        <authorList>
            <person name="Kim J."/>
        </authorList>
    </citation>
    <scope>NUCLEOTIDE SEQUENCE [LARGE SCALE GENOMIC DNA]</scope>
    <source>
        <strain evidence="16 17">JC52</strain>
    </source>
</reference>
<evidence type="ECO:0000256" key="3">
    <source>
        <dbReference type="ARBA" id="ARBA00022793"/>
    </source>
</evidence>
<evidence type="ECO:0000313" key="17">
    <source>
        <dbReference type="Proteomes" id="UP000317036"/>
    </source>
</evidence>
<comment type="catalytic activity">
    <reaction evidence="7 12 14">
        <text>meso-2,6-diaminopimelate + H(+) = L-lysine + CO2</text>
        <dbReference type="Rhea" id="RHEA:15101"/>
        <dbReference type="ChEBI" id="CHEBI:15378"/>
        <dbReference type="ChEBI" id="CHEBI:16526"/>
        <dbReference type="ChEBI" id="CHEBI:32551"/>
        <dbReference type="ChEBI" id="CHEBI:57791"/>
        <dbReference type="EC" id="4.1.1.20"/>
    </reaction>
</comment>
<evidence type="ECO:0000256" key="5">
    <source>
        <dbReference type="ARBA" id="ARBA00023154"/>
    </source>
</evidence>
<dbReference type="SUPFAM" id="SSF51419">
    <property type="entry name" value="PLP-binding barrel"/>
    <property type="match status" value="1"/>
</dbReference>
<feature type="domain" description="Orn/DAP/Arg decarboxylase 2 N-terminal" evidence="15">
    <location>
        <begin position="40"/>
        <end position="296"/>
    </location>
</feature>
<dbReference type="Proteomes" id="UP000317036">
    <property type="component" value="Unassembled WGS sequence"/>
</dbReference>
<dbReference type="FunFam" id="2.40.37.10:FF:000003">
    <property type="entry name" value="Diaminopimelate decarboxylase"/>
    <property type="match status" value="1"/>
</dbReference>
<dbReference type="RefSeq" id="WP_144842771.1">
    <property type="nucleotide sequence ID" value="NZ_VNJI01000002.1"/>
</dbReference>
<dbReference type="PRINTS" id="PR01181">
    <property type="entry name" value="DAPDCRBXLASE"/>
</dbReference>
<keyword evidence="2 12" id="KW-0028">Amino-acid biosynthesis</keyword>
<comment type="caution">
    <text evidence="16">The sequence shown here is derived from an EMBL/GenBank/DDBJ whole genome shotgun (WGS) entry which is preliminary data.</text>
</comment>
<dbReference type="InterPro" id="IPR000183">
    <property type="entry name" value="Orn/DAP/Arg_de-COase"/>
</dbReference>
<dbReference type="EC" id="4.1.1.20" evidence="10 12"/>
<organism evidence="16 17">
    <name type="scientific">Paenibacillus cremeus</name>
    <dbReference type="NCBI Taxonomy" id="2163881"/>
    <lineage>
        <taxon>Bacteria</taxon>
        <taxon>Bacillati</taxon>
        <taxon>Bacillota</taxon>
        <taxon>Bacilli</taxon>
        <taxon>Bacillales</taxon>
        <taxon>Paenibacillaceae</taxon>
        <taxon>Paenibacillus</taxon>
    </lineage>
</organism>
<evidence type="ECO:0000256" key="9">
    <source>
        <dbReference type="ARBA" id="ARBA00060983"/>
    </source>
</evidence>
<dbReference type="GO" id="GO:0009089">
    <property type="term" value="P:lysine biosynthetic process via diaminopimelate"/>
    <property type="evidence" value="ECO:0007669"/>
    <property type="project" value="UniProtKB-UniRule"/>
</dbReference>
<feature type="modified residue" description="N6-(pyridoxal phosphate)lysine" evidence="12 13">
    <location>
        <position position="66"/>
    </location>
</feature>
<feature type="active site" description="Proton donor" evidence="13">
    <location>
        <position position="361"/>
    </location>
</feature>
<comment type="subunit">
    <text evidence="12">Homodimer.</text>
</comment>
<dbReference type="EMBL" id="VNJI01000002">
    <property type="protein sequence ID" value="TVY11556.1"/>
    <property type="molecule type" value="Genomic_DNA"/>
</dbReference>
<evidence type="ECO:0000256" key="1">
    <source>
        <dbReference type="ARBA" id="ARBA00001933"/>
    </source>
</evidence>
<evidence type="ECO:0000256" key="8">
    <source>
        <dbReference type="ARBA" id="ARBA00060643"/>
    </source>
</evidence>
<dbReference type="PANTHER" id="PTHR43727">
    <property type="entry name" value="DIAMINOPIMELATE DECARBOXYLASE"/>
    <property type="match status" value="1"/>
</dbReference>
<comment type="similarity">
    <text evidence="9 12">Belongs to the Orn/Lys/Arg decarboxylase class-II family. LysA subfamily.</text>
</comment>
<feature type="binding site" evidence="12">
    <location>
        <position position="390"/>
    </location>
    <ligand>
        <name>substrate</name>
    </ligand>
</feature>
<keyword evidence="6 12" id="KW-0456">Lyase</keyword>
<protein>
    <recommendedName>
        <fullName evidence="11 12">Diaminopimelate decarboxylase</fullName>
        <shortName evidence="12">DAP decarboxylase</shortName>
        <shortName evidence="12">DAPDC</shortName>
        <ecNumber evidence="10 12">4.1.1.20</ecNumber>
    </recommendedName>
</protein>
<comment type="function">
    <text evidence="12">Specifically catalyzes the decarboxylation of meso-diaminopimelate (meso-DAP) to L-lysine.</text>
</comment>
<dbReference type="GO" id="GO:0030170">
    <property type="term" value="F:pyridoxal phosphate binding"/>
    <property type="evidence" value="ECO:0007669"/>
    <property type="project" value="UniProtKB-UniRule"/>
</dbReference>
<dbReference type="Pfam" id="PF02784">
    <property type="entry name" value="Orn_Arg_deC_N"/>
    <property type="match status" value="1"/>
</dbReference>
<evidence type="ECO:0000256" key="11">
    <source>
        <dbReference type="ARBA" id="ARBA00074972"/>
    </source>
</evidence>
<evidence type="ECO:0000256" key="12">
    <source>
        <dbReference type="HAMAP-Rule" id="MF_02120"/>
    </source>
</evidence>
<dbReference type="UniPathway" id="UPA00034">
    <property type="reaction ID" value="UER00027"/>
</dbReference>
<feature type="binding site" evidence="12">
    <location>
        <position position="390"/>
    </location>
    <ligand>
        <name>pyridoxal 5'-phosphate</name>
        <dbReference type="ChEBI" id="CHEBI:597326"/>
    </ligand>
</feature>
<dbReference type="InterPro" id="IPR002986">
    <property type="entry name" value="DAP_deCOOHase_LysA"/>
</dbReference>
<evidence type="ECO:0000256" key="4">
    <source>
        <dbReference type="ARBA" id="ARBA00022898"/>
    </source>
</evidence>
<keyword evidence="4 12" id="KW-0663">Pyridoxal phosphate</keyword>
<dbReference type="OrthoDB" id="9802241at2"/>
<proteinExistence type="inferred from homology"/>
<evidence type="ECO:0000313" key="16">
    <source>
        <dbReference type="EMBL" id="TVY11556.1"/>
    </source>
</evidence>
<dbReference type="FunFam" id="3.20.20.10:FF:000003">
    <property type="entry name" value="Diaminopimelate decarboxylase"/>
    <property type="match status" value="1"/>
</dbReference>
<evidence type="ECO:0000256" key="13">
    <source>
        <dbReference type="PIRSR" id="PIRSR600183-50"/>
    </source>
</evidence>
<evidence type="ECO:0000256" key="6">
    <source>
        <dbReference type="ARBA" id="ARBA00023239"/>
    </source>
</evidence>
<feature type="binding site" evidence="12">
    <location>
        <position position="293"/>
    </location>
    <ligand>
        <name>substrate</name>
    </ligand>
</feature>
<evidence type="ECO:0000259" key="15">
    <source>
        <dbReference type="Pfam" id="PF02784"/>
    </source>
</evidence>
<dbReference type="HAMAP" id="MF_02120">
    <property type="entry name" value="LysA"/>
    <property type="match status" value="1"/>
</dbReference>
<dbReference type="CDD" id="cd06828">
    <property type="entry name" value="PLPDE_III_DapDC"/>
    <property type="match status" value="1"/>
</dbReference>
<comment type="cofactor">
    <cofactor evidence="1 12 13 14">
        <name>pyridoxal 5'-phosphate</name>
        <dbReference type="ChEBI" id="CHEBI:597326"/>
    </cofactor>
</comment>
<dbReference type="Gene3D" id="3.20.20.10">
    <property type="entry name" value="Alanine racemase"/>
    <property type="match status" value="1"/>
</dbReference>
<sequence>MYLHGTSTINKLGHLEIGGCDTVELAARYGTPLYIMDEALIRQRCREYVDAFRGTGLKFQVAYASKAFCVKAMCRIAEEEGMSLDVVSDGELYTALQAGFPAARIHFHGNNKTPQEIQMAIDAGIGCFVVDNFVELHMLNAIAGEKRQKVNVLLRITPGVEAHTHEYISTGQTDSKFGFDLGNGSAYAAVKEASELPHLELLGVHSHIGSQIFETTGFKMAVDKVADFAVQVRDELNVLFPVINVGGGFGIRYVEGDTPLPVASYVEAIADSIQTKFSAEGYPLPEIWSEPGRSIVGDSGTTLYTVGTHKDIPGVRKYVSVDGGMTDNPRPALYEAVYEAMLANRGNDANEEVVSVAGKCCESGDMLIWDINLPKVISGDLLAVACTGAYNYAMASNYNRIRRPAVVFVKDGQADVVVKRETFDDLVGNDVVPERMMQVSKTV</sequence>
<keyword evidence="3 12" id="KW-0210">Decarboxylase</keyword>
<dbReference type="AlphaFoldDB" id="A0A559KHH1"/>
<dbReference type="InterPro" id="IPR022644">
    <property type="entry name" value="De-COase2_N"/>
</dbReference>
<dbReference type="PANTHER" id="PTHR43727:SF2">
    <property type="entry name" value="GROUP IV DECARBOXYLASE"/>
    <property type="match status" value="1"/>
</dbReference>
<keyword evidence="17" id="KW-1185">Reference proteome</keyword>
<dbReference type="GO" id="GO:0008836">
    <property type="term" value="F:diaminopimelate decarboxylase activity"/>
    <property type="evidence" value="ECO:0007669"/>
    <property type="project" value="UniProtKB-UniRule"/>
</dbReference>
<evidence type="ECO:0000256" key="7">
    <source>
        <dbReference type="ARBA" id="ARBA00050464"/>
    </source>
</evidence>
<feature type="binding site" evidence="12">
    <location>
        <position position="362"/>
    </location>
    <ligand>
        <name>substrate</name>
    </ligand>
</feature>
<evidence type="ECO:0000256" key="2">
    <source>
        <dbReference type="ARBA" id="ARBA00022605"/>
    </source>
</evidence>